<dbReference type="Gene3D" id="2.120.10.80">
    <property type="entry name" value="Kelch-type beta propeller"/>
    <property type="match status" value="2"/>
</dbReference>
<feature type="chain" id="PRO_5046892247" description="Galactose oxidase" evidence="3">
    <location>
        <begin position="32"/>
        <end position="671"/>
    </location>
</feature>
<dbReference type="PANTHER" id="PTHR45632:SF5">
    <property type="entry name" value="KELCH-LIKE PROTEIN 22"/>
    <property type="match status" value="1"/>
</dbReference>
<evidence type="ECO:0000313" key="4">
    <source>
        <dbReference type="EMBL" id="KAG0282474.1"/>
    </source>
</evidence>
<dbReference type="InterPro" id="IPR006652">
    <property type="entry name" value="Kelch_1"/>
</dbReference>
<dbReference type="PANTHER" id="PTHR45632">
    <property type="entry name" value="LD33804P"/>
    <property type="match status" value="1"/>
</dbReference>
<dbReference type="InterPro" id="IPR015915">
    <property type="entry name" value="Kelch-typ_b-propeller"/>
</dbReference>
<feature type="region of interest" description="Disordered" evidence="1">
    <location>
        <begin position="538"/>
        <end position="569"/>
    </location>
</feature>
<dbReference type="EMBL" id="JAAAIM010001058">
    <property type="protein sequence ID" value="KAG0282474.1"/>
    <property type="molecule type" value="Genomic_DNA"/>
</dbReference>
<dbReference type="Pfam" id="PF24681">
    <property type="entry name" value="Kelch_KLHDC2_KLHL20_DRC7"/>
    <property type="match status" value="1"/>
</dbReference>
<dbReference type="SUPFAM" id="SSF117281">
    <property type="entry name" value="Kelch motif"/>
    <property type="match status" value="1"/>
</dbReference>
<keyword evidence="5" id="KW-1185">Reference proteome</keyword>
<sequence>MLHSSKASFTGAVITLALSLTLLTHTPPAHAQERINSASGAAYVRHENQFYVAGGGQIREIKDRNHYTEPQPIPGDGQFATLDLSQPWNASAPLWKKLSPAPKRMDFPVAMNADGTKLIAFQAGMNATETFALIYDCPSNTWKPSSIRVPRPDRAGLRAVLDPRKNMVYIAGGYENNDDLDQMYVYHWDTDQLTKKPMPMSAVAKTNQYKAVWWSTKSSILYFGGYYVPGPGFVKPTINVYNPDTDYWETSLQTTGPSPGERSDMCMAISDDGKKLVIFGGRFFTTFQQSIMSEMYILDLDTLVWTRGQDYATPRIYTTCTIVDGTFLSWGGTDTTATVNAPMIIYDIKRNKYLSQFKGPNPDKDFDPAAPPKPNSSGSGNNSQDKEMTWEERRNIIIGSICGAVVLFWTVIGCCFCRVQRNRARSVQEVLDASNRKIAEETARVAKRQTIRPLAATANRSSTTAAAGGPKSTNRSSMTVLPAAIPTPVQLSPGNQLYPLMQSPGSQPYPVMQPQGQVYPPLSQQGQGYQQSYPMAPFQHQHQPGQGSPQVYPMVPLQHQHQPGQGSPQVYPMLQLQEQHRLSKAAPPLPSQPTGGSPQVISSDVNNPMASPPPFYGSPYTPIPRGPEMISVEQSDYAESSVFAGSQTSFAGNNTPASGSAANLIHSPQQR</sequence>
<name>A0ABQ7JPA1_9FUNG</name>
<evidence type="ECO:0008006" key="6">
    <source>
        <dbReference type="Google" id="ProtNLM"/>
    </source>
</evidence>
<feature type="transmembrane region" description="Helical" evidence="2">
    <location>
        <begin position="396"/>
        <end position="417"/>
    </location>
</feature>
<evidence type="ECO:0000313" key="5">
    <source>
        <dbReference type="Proteomes" id="UP001194696"/>
    </source>
</evidence>
<comment type="caution">
    <text evidence="4">The sequence shown here is derived from an EMBL/GenBank/DDBJ whole genome shotgun (WGS) entry which is preliminary data.</text>
</comment>
<dbReference type="SMART" id="SM00612">
    <property type="entry name" value="Kelch"/>
    <property type="match status" value="2"/>
</dbReference>
<keyword evidence="2" id="KW-1133">Transmembrane helix</keyword>
<evidence type="ECO:0000256" key="3">
    <source>
        <dbReference type="SAM" id="SignalP"/>
    </source>
</evidence>
<organism evidence="4 5">
    <name type="scientific">Linnemannia gamsii</name>
    <dbReference type="NCBI Taxonomy" id="64522"/>
    <lineage>
        <taxon>Eukaryota</taxon>
        <taxon>Fungi</taxon>
        <taxon>Fungi incertae sedis</taxon>
        <taxon>Mucoromycota</taxon>
        <taxon>Mortierellomycotina</taxon>
        <taxon>Mortierellomycetes</taxon>
        <taxon>Mortierellales</taxon>
        <taxon>Mortierellaceae</taxon>
        <taxon>Linnemannia</taxon>
    </lineage>
</organism>
<reference evidence="4 5" key="1">
    <citation type="journal article" date="2020" name="Fungal Divers.">
        <title>Resolving the Mortierellaceae phylogeny through synthesis of multi-gene phylogenetics and phylogenomics.</title>
        <authorList>
            <person name="Vandepol N."/>
            <person name="Liber J."/>
            <person name="Desiro A."/>
            <person name="Na H."/>
            <person name="Kennedy M."/>
            <person name="Barry K."/>
            <person name="Grigoriev I.V."/>
            <person name="Miller A.N."/>
            <person name="O'Donnell K."/>
            <person name="Stajich J.E."/>
            <person name="Bonito G."/>
        </authorList>
    </citation>
    <scope>NUCLEOTIDE SEQUENCE [LARGE SCALE GENOMIC DNA]</scope>
    <source>
        <strain evidence="4 5">AD045</strain>
    </source>
</reference>
<evidence type="ECO:0000256" key="1">
    <source>
        <dbReference type="SAM" id="MobiDB-lite"/>
    </source>
</evidence>
<keyword evidence="2" id="KW-0812">Transmembrane</keyword>
<gene>
    <name evidence="4" type="ORF">BGZ96_000434</name>
</gene>
<feature type="compositionally biased region" description="Low complexity" evidence="1">
    <location>
        <begin position="558"/>
        <end position="569"/>
    </location>
</feature>
<accession>A0ABQ7JPA1</accession>
<feature type="compositionally biased region" description="Pro residues" evidence="1">
    <location>
        <begin position="615"/>
        <end position="625"/>
    </location>
</feature>
<feature type="compositionally biased region" description="Low complexity" evidence="1">
    <location>
        <begin position="538"/>
        <end position="550"/>
    </location>
</feature>
<evidence type="ECO:0000256" key="2">
    <source>
        <dbReference type="SAM" id="Phobius"/>
    </source>
</evidence>
<dbReference type="Proteomes" id="UP001194696">
    <property type="component" value="Unassembled WGS sequence"/>
</dbReference>
<feature type="signal peptide" evidence="3">
    <location>
        <begin position="1"/>
        <end position="31"/>
    </location>
</feature>
<feature type="region of interest" description="Disordered" evidence="1">
    <location>
        <begin position="455"/>
        <end position="477"/>
    </location>
</feature>
<feature type="compositionally biased region" description="Polar residues" evidence="1">
    <location>
        <begin position="632"/>
        <end position="671"/>
    </location>
</feature>
<keyword evidence="2" id="KW-0472">Membrane</keyword>
<feature type="region of interest" description="Disordered" evidence="1">
    <location>
        <begin position="615"/>
        <end position="671"/>
    </location>
</feature>
<keyword evidence="3" id="KW-0732">Signal</keyword>
<protein>
    <recommendedName>
        <fullName evidence="6">Galactose oxidase</fullName>
    </recommendedName>
</protein>
<feature type="region of interest" description="Disordered" evidence="1">
    <location>
        <begin position="360"/>
        <end position="387"/>
    </location>
</feature>
<proteinExistence type="predicted"/>
<feature type="compositionally biased region" description="Low complexity" evidence="1">
    <location>
        <begin position="455"/>
        <end position="467"/>
    </location>
</feature>